<comment type="caution">
    <text evidence="3">The sequence shown here is derived from an EMBL/GenBank/DDBJ whole genome shotgun (WGS) entry which is preliminary data.</text>
</comment>
<protein>
    <submittedName>
        <fullName evidence="3">Amidase family protein</fullName>
    </submittedName>
</protein>
<dbReference type="InterPro" id="IPR036928">
    <property type="entry name" value="AS_sf"/>
</dbReference>
<dbReference type="InterPro" id="IPR000120">
    <property type="entry name" value="Amidase"/>
</dbReference>
<dbReference type="InterPro" id="IPR023631">
    <property type="entry name" value="Amidase_dom"/>
</dbReference>
<evidence type="ECO:0000313" key="3">
    <source>
        <dbReference type="EMBL" id="MFD2480093.1"/>
    </source>
</evidence>
<dbReference type="PANTHER" id="PTHR11895">
    <property type="entry name" value="TRANSAMIDASE"/>
    <property type="match status" value="1"/>
</dbReference>
<dbReference type="SUPFAM" id="SSF75304">
    <property type="entry name" value="Amidase signature (AS) enzymes"/>
    <property type="match status" value="1"/>
</dbReference>
<evidence type="ECO:0000256" key="1">
    <source>
        <dbReference type="ARBA" id="ARBA00009199"/>
    </source>
</evidence>
<proteinExistence type="inferred from homology"/>
<accession>A0ABW5HT50</accession>
<dbReference type="EMBL" id="JBHUKQ010000006">
    <property type="protein sequence ID" value="MFD2480093.1"/>
    <property type="molecule type" value="Genomic_DNA"/>
</dbReference>
<organism evidence="3 4">
    <name type="scientific">Amycolatopsis albidoflavus</name>
    <dbReference type="NCBI Taxonomy" id="102226"/>
    <lineage>
        <taxon>Bacteria</taxon>
        <taxon>Bacillati</taxon>
        <taxon>Actinomycetota</taxon>
        <taxon>Actinomycetes</taxon>
        <taxon>Pseudonocardiales</taxon>
        <taxon>Pseudonocardiaceae</taxon>
        <taxon>Amycolatopsis</taxon>
    </lineage>
</organism>
<reference evidence="4" key="1">
    <citation type="journal article" date="2019" name="Int. J. Syst. Evol. Microbiol.">
        <title>The Global Catalogue of Microorganisms (GCM) 10K type strain sequencing project: providing services to taxonomists for standard genome sequencing and annotation.</title>
        <authorList>
            <consortium name="The Broad Institute Genomics Platform"/>
            <consortium name="The Broad Institute Genome Sequencing Center for Infectious Disease"/>
            <person name="Wu L."/>
            <person name="Ma J."/>
        </authorList>
    </citation>
    <scope>NUCLEOTIDE SEQUENCE [LARGE SCALE GENOMIC DNA]</scope>
    <source>
        <strain evidence="4">CGMCC 4.7638</strain>
    </source>
</reference>
<evidence type="ECO:0000259" key="2">
    <source>
        <dbReference type="Pfam" id="PF01425"/>
    </source>
</evidence>
<feature type="domain" description="Amidase" evidence="2">
    <location>
        <begin position="2"/>
        <end position="232"/>
    </location>
</feature>
<keyword evidence="4" id="KW-1185">Reference proteome</keyword>
<name>A0ABW5HT50_9PSEU</name>
<gene>
    <name evidence="3" type="ORF">ACFSUT_07410</name>
</gene>
<dbReference type="Proteomes" id="UP001597542">
    <property type="component" value="Unassembled WGS sequence"/>
</dbReference>
<evidence type="ECO:0000313" key="4">
    <source>
        <dbReference type="Proteomes" id="UP001597542"/>
    </source>
</evidence>
<dbReference type="PANTHER" id="PTHR11895:SF7">
    <property type="entry name" value="GLUTAMYL-TRNA(GLN) AMIDOTRANSFERASE SUBUNIT A, MITOCHONDRIAL"/>
    <property type="match status" value="1"/>
</dbReference>
<comment type="similarity">
    <text evidence="1">Belongs to the amidase family.</text>
</comment>
<dbReference type="Gene3D" id="3.90.1300.10">
    <property type="entry name" value="Amidase signature (AS) domain"/>
    <property type="match status" value="1"/>
</dbReference>
<dbReference type="Pfam" id="PF01425">
    <property type="entry name" value="Amidase"/>
    <property type="match status" value="1"/>
</dbReference>
<sequence length="251" mass="27424">MAVQGPLARTVADVRAGLEAMAADDSRDALWVPAPLEAPPLPTPVRAAVCPDPFGDAKPEIKDAVTAAGTCLADAGYQVDEENLPRIREAADLWHRLVPNVDRFGLEEQLRRFGDERARRNYDAHFSYAPQLDAEGVLRALQYRISLIRAWQLFLDVYPIVILPVSHAPPFPIAVNQTTDTVMQHRMIDSQRSLVATAALGFPSVELPTGLTPHGPVGVQVLSRRFREDVCLRAAEAIEARVGSLTPVDPA</sequence>
<dbReference type="RefSeq" id="WP_344286614.1">
    <property type="nucleotide sequence ID" value="NZ_BAAAHV010000027.1"/>
</dbReference>